<dbReference type="PROSITE" id="PS50928">
    <property type="entry name" value="ABC_TM1"/>
    <property type="match status" value="1"/>
</dbReference>
<name>A0ABS6ZY71_9DEIN</name>
<feature type="domain" description="ABC transmembrane type-1" evidence="9">
    <location>
        <begin position="85"/>
        <end position="291"/>
    </location>
</feature>
<evidence type="ECO:0000256" key="8">
    <source>
        <dbReference type="RuleBase" id="RU363032"/>
    </source>
</evidence>
<keyword evidence="6 8" id="KW-1133">Transmembrane helix</keyword>
<keyword evidence="5 8" id="KW-0812">Transmembrane</keyword>
<keyword evidence="7 8" id="KW-0472">Membrane</keyword>
<evidence type="ECO:0000256" key="4">
    <source>
        <dbReference type="ARBA" id="ARBA00022475"/>
    </source>
</evidence>
<feature type="transmembrane region" description="Helical" evidence="8">
    <location>
        <begin position="89"/>
        <end position="110"/>
    </location>
</feature>
<evidence type="ECO:0000256" key="2">
    <source>
        <dbReference type="ARBA" id="ARBA00007069"/>
    </source>
</evidence>
<comment type="similarity">
    <text evidence="2">Belongs to the binding-protein-dependent transport system permease family. CysTW subfamily.</text>
</comment>
<dbReference type="InterPro" id="IPR035906">
    <property type="entry name" value="MetI-like_sf"/>
</dbReference>
<reference evidence="10 11" key="1">
    <citation type="submission" date="2021-07" db="EMBL/GenBank/DDBJ databases">
        <title>Thermus aquaticus gen. n. and sp. n., a nonsporulating extreme thermophile.</title>
        <authorList>
            <person name="Hu C.-J."/>
            <person name="Li W.-J."/>
            <person name="Xian W.-D."/>
        </authorList>
    </citation>
    <scope>NUCLEOTIDE SEQUENCE [LARGE SCALE GENOMIC DNA]</scope>
    <source>
        <strain evidence="10 11">SYSU G05001</strain>
    </source>
</reference>
<dbReference type="PANTHER" id="PTHR42929">
    <property type="entry name" value="INNER MEMBRANE ABC TRANSPORTER PERMEASE PROTEIN YDCU-RELATED-RELATED"/>
    <property type="match status" value="1"/>
</dbReference>
<dbReference type="EMBL" id="JAHXRS010000006">
    <property type="protein sequence ID" value="MBW6394427.1"/>
    <property type="molecule type" value="Genomic_DNA"/>
</dbReference>
<keyword evidence="3 8" id="KW-0813">Transport</keyword>
<evidence type="ECO:0000256" key="6">
    <source>
        <dbReference type="ARBA" id="ARBA00022989"/>
    </source>
</evidence>
<dbReference type="PANTHER" id="PTHR42929:SF1">
    <property type="entry name" value="INNER MEMBRANE ABC TRANSPORTER PERMEASE PROTEIN YDCU-RELATED"/>
    <property type="match status" value="1"/>
</dbReference>
<accession>A0ABS6ZY71</accession>
<evidence type="ECO:0000256" key="7">
    <source>
        <dbReference type="ARBA" id="ARBA00023136"/>
    </source>
</evidence>
<feature type="transmembrane region" description="Helical" evidence="8">
    <location>
        <begin position="171"/>
        <end position="190"/>
    </location>
</feature>
<evidence type="ECO:0000259" key="9">
    <source>
        <dbReference type="PROSITE" id="PS50928"/>
    </source>
</evidence>
<evidence type="ECO:0000313" key="11">
    <source>
        <dbReference type="Proteomes" id="UP000724268"/>
    </source>
</evidence>
<comment type="subcellular location">
    <subcellularLocation>
        <location evidence="1 8">Cell membrane</location>
        <topology evidence="1 8">Multi-pass membrane protein</topology>
    </subcellularLocation>
</comment>
<dbReference type="SUPFAM" id="SSF161098">
    <property type="entry name" value="MetI-like"/>
    <property type="match status" value="1"/>
</dbReference>
<feature type="transmembrane region" description="Helical" evidence="8">
    <location>
        <begin position="119"/>
        <end position="139"/>
    </location>
</feature>
<protein>
    <submittedName>
        <fullName evidence="10">ABC transporter permease</fullName>
    </submittedName>
</protein>
<evidence type="ECO:0000256" key="1">
    <source>
        <dbReference type="ARBA" id="ARBA00004651"/>
    </source>
</evidence>
<dbReference type="Gene3D" id="1.10.3720.10">
    <property type="entry name" value="MetI-like"/>
    <property type="match status" value="1"/>
</dbReference>
<dbReference type="Proteomes" id="UP000724268">
    <property type="component" value="Unassembled WGS sequence"/>
</dbReference>
<evidence type="ECO:0000313" key="10">
    <source>
        <dbReference type="EMBL" id="MBW6394427.1"/>
    </source>
</evidence>
<feature type="transmembrane region" description="Helical" evidence="8">
    <location>
        <begin position="21"/>
        <end position="44"/>
    </location>
</feature>
<dbReference type="RefSeq" id="WP_219759155.1">
    <property type="nucleotide sequence ID" value="NZ_JAHXRS010000006.1"/>
</dbReference>
<organism evidence="10 11">
    <name type="scientific">Thermus brevis</name>
    <dbReference type="NCBI Taxonomy" id="2862456"/>
    <lineage>
        <taxon>Bacteria</taxon>
        <taxon>Thermotogati</taxon>
        <taxon>Deinococcota</taxon>
        <taxon>Deinococci</taxon>
        <taxon>Thermales</taxon>
        <taxon>Thermaceae</taxon>
        <taxon>Thermus</taxon>
    </lineage>
</organism>
<keyword evidence="4" id="KW-1003">Cell membrane</keyword>
<evidence type="ECO:0000256" key="3">
    <source>
        <dbReference type="ARBA" id="ARBA00022448"/>
    </source>
</evidence>
<dbReference type="Pfam" id="PF00528">
    <property type="entry name" value="BPD_transp_1"/>
    <property type="match status" value="1"/>
</dbReference>
<evidence type="ECO:0000256" key="5">
    <source>
        <dbReference type="ARBA" id="ARBA00022692"/>
    </source>
</evidence>
<sequence length="301" mass="33672">MARVLVWYGELATARSLVWRGVLLVLPGLLWLMAFLVLPGLVLIPLSFAERGPYGEVIWTLTWENYRRLLGFGVLGFSLDNLLALVRTVWVGLVTTLLAAVLAYPIAFFIRAQHPRRRYLFLSLVLIPFWTNIVIRTYAWQLLLAPEMPFARILAALGLVEPGMALFPSSLAVYLGMLSAFLPFMVLPLYSSVERMDESLLEAVRDLYGGPVRVFLHGILPQTLPGLTVGVILTFIPAMGMFVVPDLLGGAKHLLVGNLIQQAFYTMRDWPYGAALSLVLILLTLVALRLYRRYGKEVELA</sequence>
<dbReference type="CDD" id="cd06261">
    <property type="entry name" value="TM_PBP2"/>
    <property type="match status" value="1"/>
</dbReference>
<proteinExistence type="inferred from homology"/>
<feature type="transmembrane region" description="Helical" evidence="8">
    <location>
        <begin position="223"/>
        <end position="244"/>
    </location>
</feature>
<feature type="transmembrane region" description="Helical" evidence="8">
    <location>
        <begin position="272"/>
        <end position="291"/>
    </location>
</feature>
<comment type="caution">
    <text evidence="10">The sequence shown here is derived from an EMBL/GenBank/DDBJ whole genome shotgun (WGS) entry which is preliminary data.</text>
</comment>
<keyword evidence="11" id="KW-1185">Reference proteome</keyword>
<dbReference type="InterPro" id="IPR000515">
    <property type="entry name" value="MetI-like"/>
</dbReference>
<gene>
    <name evidence="10" type="ORF">KZX47_04555</name>
</gene>